<dbReference type="EMBL" id="JYDJ01000078">
    <property type="protein sequence ID" value="KRX45320.1"/>
    <property type="molecule type" value="Genomic_DNA"/>
</dbReference>
<gene>
    <name evidence="1" type="ORF">T05_4308</name>
</gene>
<accession>A0A0V0U241</accession>
<evidence type="ECO:0000313" key="1">
    <source>
        <dbReference type="EMBL" id="KRX45320.1"/>
    </source>
</evidence>
<reference evidence="1 2" key="1">
    <citation type="submission" date="2015-01" db="EMBL/GenBank/DDBJ databases">
        <title>Evolution of Trichinella species and genotypes.</title>
        <authorList>
            <person name="Korhonen P.K."/>
            <person name="Edoardo P."/>
            <person name="Giuseppe L.R."/>
            <person name="Gasser R.B."/>
        </authorList>
    </citation>
    <scope>NUCLEOTIDE SEQUENCE [LARGE SCALE GENOMIC DNA]</scope>
    <source>
        <strain evidence="1">ISS417</strain>
    </source>
</reference>
<organism evidence="1 2">
    <name type="scientific">Trichinella murrelli</name>
    <dbReference type="NCBI Taxonomy" id="144512"/>
    <lineage>
        <taxon>Eukaryota</taxon>
        <taxon>Metazoa</taxon>
        <taxon>Ecdysozoa</taxon>
        <taxon>Nematoda</taxon>
        <taxon>Enoplea</taxon>
        <taxon>Dorylaimia</taxon>
        <taxon>Trichinellida</taxon>
        <taxon>Trichinellidae</taxon>
        <taxon>Trichinella</taxon>
    </lineage>
</organism>
<evidence type="ECO:0000313" key="2">
    <source>
        <dbReference type="Proteomes" id="UP000055048"/>
    </source>
</evidence>
<name>A0A0V0U241_9BILA</name>
<protein>
    <submittedName>
        <fullName evidence="1">Uncharacterized protein</fullName>
    </submittedName>
</protein>
<sequence length="91" mass="10069">MEILFCIIYGKHKDCKEKEAAEPTVKLPFSVTLAEMCDVLCVSGTKTNRSGALVCVQKRKLRFPSASGQSVNVAKVNRIFIAHTKLMNDPL</sequence>
<keyword evidence="2" id="KW-1185">Reference proteome</keyword>
<dbReference type="Proteomes" id="UP000055048">
    <property type="component" value="Unassembled WGS sequence"/>
</dbReference>
<dbReference type="AlphaFoldDB" id="A0A0V0U241"/>
<comment type="caution">
    <text evidence="1">The sequence shown here is derived from an EMBL/GenBank/DDBJ whole genome shotgun (WGS) entry which is preliminary data.</text>
</comment>
<proteinExistence type="predicted"/>